<dbReference type="EMBL" id="AP012547">
    <property type="protein sequence ID" value="BAO30780.1"/>
    <property type="molecule type" value="Genomic_DNA"/>
</dbReference>
<evidence type="ECO:0000256" key="4">
    <source>
        <dbReference type="ARBA" id="ARBA00022679"/>
    </source>
</evidence>
<accession>W0SIJ7</accession>
<dbReference type="InterPro" id="IPR050596">
    <property type="entry name" value="AspAT/PAT-like"/>
</dbReference>
<dbReference type="NCBIfam" id="NF006514">
    <property type="entry name" value="PRK08960.1"/>
    <property type="match status" value="1"/>
</dbReference>
<reference evidence="8 9" key="1">
    <citation type="journal article" date="2014" name="Syst. Appl. Microbiol.">
        <title>Complete genomes of freshwater sulfur oxidizers Sulfuricella denitrificans skB26 and Sulfuritalea hydrogenivorans sk43H: genetic insights into the sulfur oxidation pathway of betaproteobacteria.</title>
        <authorList>
            <person name="Watanabe T."/>
            <person name="Kojima H."/>
            <person name="Fukui M."/>
        </authorList>
    </citation>
    <scope>NUCLEOTIDE SEQUENCE [LARGE SCALE GENOMIC DNA]</scope>
    <source>
        <strain evidence="8">DSM22779</strain>
    </source>
</reference>
<evidence type="ECO:0000256" key="2">
    <source>
        <dbReference type="ARBA" id="ARBA00007441"/>
    </source>
</evidence>
<keyword evidence="4 6" id="KW-0808">Transferase</keyword>
<evidence type="ECO:0000256" key="1">
    <source>
        <dbReference type="ARBA" id="ARBA00001933"/>
    </source>
</evidence>
<dbReference type="PANTHER" id="PTHR46383:SF2">
    <property type="entry name" value="AMINOTRANSFERASE"/>
    <property type="match status" value="1"/>
</dbReference>
<dbReference type="RefSeq" id="WP_041100371.1">
    <property type="nucleotide sequence ID" value="NZ_AP012547.1"/>
</dbReference>
<proteinExistence type="inferred from homology"/>
<comment type="cofactor">
    <cofactor evidence="1 6">
        <name>pyridoxal 5'-phosphate</name>
        <dbReference type="ChEBI" id="CHEBI:597326"/>
    </cofactor>
</comment>
<dbReference type="GO" id="GO:0008483">
    <property type="term" value="F:transaminase activity"/>
    <property type="evidence" value="ECO:0007669"/>
    <property type="project" value="UniProtKB-KW"/>
</dbReference>
<dbReference type="PANTHER" id="PTHR46383">
    <property type="entry name" value="ASPARTATE AMINOTRANSFERASE"/>
    <property type="match status" value="1"/>
</dbReference>
<protein>
    <recommendedName>
        <fullName evidence="6">Aminotransferase</fullName>
        <ecNumber evidence="6">2.6.1.-</ecNumber>
    </recommendedName>
</protein>
<gene>
    <name evidence="8" type="ORF">SUTH_03001</name>
</gene>
<dbReference type="GO" id="GO:0006520">
    <property type="term" value="P:amino acid metabolic process"/>
    <property type="evidence" value="ECO:0007669"/>
    <property type="project" value="InterPro"/>
</dbReference>
<organism evidence="8 9">
    <name type="scientific">Sulfuritalea hydrogenivorans sk43H</name>
    <dbReference type="NCBI Taxonomy" id="1223802"/>
    <lineage>
        <taxon>Bacteria</taxon>
        <taxon>Pseudomonadati</taxon>
        <taxon>Pseudomonadota</taxon>
        <taxon>Betaproteobacteria</taxon>
        <taxon>Nitrosomonadales</taxon>
        <taxon>Sterolibacteriaceae</taxon>
        <taxon>Sulfuritalea</taxon>
    </lineage>
</organism>
<evidence type="ECO:0000256" key="3">
    <source>
        <dbReference type="ARBA" id="ARBA00022576"/>
    </source>
</evidence>
<keyword evidence="5" id="KW-0663">Pyridoxal phosphate</keyword>
<keyword evidence="3 6" id="KW-0032">Aminotransferase</keyword>
<keyword evidence="9" id="KW-1185">Reference proteome</keyword>
<dbReference type="Proteomes" id="UP000031637">
    <property type="component" value="Chromosome"/>
</dbReference>
<sequence>MNIAARMAQIAPFHVMELMAQAQALEDQGRTITHLEVGEPDFATAAPILEAAQRFLSGGHVHYTAALGLPRLREAISGFYHTRHGLDIPPERIVVTAGASGALLLALGVLVNPGDEWLLPDPGYPCNRHFVRLLEGKPVSLAVEAASNYQPTAAQLAESWTPRTRGLLVASPANPTGALLDPETMASLANGVATRGGSLLVDEIYHGLTYGIDATSALSVSDDAFVINSFSKYFGMTGWRLGWLVAPQRFVREIEKLAQNLYIAPSTVAQHAALAAFHPETTAILEARRQEFSSRRDILLPGLRTLGFEIAAEPQGAFYVYANSSRLAEDSFTLAEQLLTQAGVAATPGLDFGSNAPQSHMRFAYTVGRGRIEEGLDRMATFLSSR</sequence>
<evidence type="ECO:0000256" key="5">
    <source>
        <dbReference type="ARBA" id="ARBA00022898"/>
    </source>
</evidence>
<dbReference type="PRINTS" id="PR00753">
    <property type="entry name" value="ACCSYNTHASE"/>
</dbReference>
<dbReference type="Pfam" id="PF00155">
    <property type="entry name" value="Aminotran_1_2"/>
    <property type="match status" value="1"/>
</dbReference>
<evidence type="ECO:0000313" key="8">
    <source>
        <dbReference type="EMBL" id="BAO30780.1"/>
    </source>
</evidence>
<dbReference type="PROSITE" id="PS00105">
    <property type="entry name" value="AA_TRANSFER_CLASS_1"/>
    <property type="match status" value="1"/>
</dbReference>
<dbReference type="KEGG" id="shd:SUTH_03001"/>
<dbReference type="GO" id="GO:0030170">
    <property type="term" value="F:pyridoxal phosphate binding"/>
    <property type="evidence" value="ECO:0007669"/>
    <property type="project" value="InterPro"/>
</dbReference>
<evidence type="ECO:0000256" key="6">
    <source>
        <dbReference type="RuleBase" id="RU000481"/>
    </source>
</evidence>
<dbReference type="SUPFAM" id="SSF53383">
    <property type="entry name" value="PLP-dependent transferases"/>
    <property type="match status" value="1"/>
</dbReference>
<dbReference type="EC" id="2.6.1.-" evidence="6"/>
<dbReference type="InterPro" id="IPR015424">
    <property type="entry name" value="PyrdxlP-dep_Trfase"/>
</dbReference>
<dbReference type="InterPro" id="IPR004838">
    <property type="entry name" value="NHTrfase_class1_PyrdxlP-BS"/>
</dbReference>
<dbReference type="CDD" id="cd00609">
    <property type="entry name" value="AAT_like"/>
    <property type="match status" value="1"/>
</dbReference>
<dbReference type="InterPro" id="IPR015421">
    <property type="entry name" value="PyrdxlP-dep_Trfase_major"/>
</dbReference>
<evidence type="ECO:0000259" key="7">
    <source>
        <dbReference type="Pfam" id="PF00155"/>
    </source>
</evidence>
<dbReference type="STRING" id="1223802.SUTH_03001"/>
<evidence type="ECO:0000313" key="9">
    <source>
        <dbReference type="Proteomes" id="UP000031637"/>
    </source>
</evidence>
<dbReference type="OrthoDB" id="9803354at2"/>
<name>W0SIJ7_9PROT</name>
<dbReference type="AlphaFoldDB" id="W0SIJ7"/>
<dbReference type="HOGENOM" id="CLU_017584_4_3_4"/>
<feature type="domain" description="Aminotransferase class I/classII large" evidence="7">
    <location>
        <begin position="32"/>
        <end position="378"/>
    </location>
</feature>
<dbReference type="InterPro" id="IPR004839">
    <property type="entry name" value="Aminotransferase_I/II_large"/>
</dbReference>
<dbReference type="Gene3D" id="3.40.640.10">
    <property type="entry name" value="Type I PLP-dependent aspartate aminotransferase-like (Major domain)"/>
    <property type="match status" value="1"/>
</dbReference>
<comment type="similarity">
    <text evidence="2 6">Belongs to the class-I pyridoxal-phosphate-dependent aminotransferase family.</text>
</comment>